<dbReference type="Gene3D" id="3.40.50.150">
    <property type="entry name" value="Vaccinia Virus protein VP39"/>
    <property type="match status" value="1"/>
</dbReference>
<dbReference type="GO" id="GO:0032259">
    <property type="term" value="P:methylation"/>
    <property type="evidence" value="ECO:0007669"/>
    <property type="project" value="UniProtKB-KW"/>
</dbReference>
<accession>A0ABN5PL12</accession>
<protein>
    <submittedName>
        <fullName evidence="1">SAM-dependent methyltransferase</fullName>
    </submittedName>
</protein>
<keyword evidence="1" id="KW-0808">Transferase</keyword>
<dbReference type="PIRSF" id="PIRSF028234">
    <property type="entry name" value="UCP028234"/>
    <property type="match status" value="1"/>
</dbReference>
<organism evidence="1 2">
    <name type="scientific">Vibrio alfacsensis</name>
    <dbReference type="NCBI Taxonomy" id="1074311"/>
    <lineage>
        <taxon>Bacteria</taxon>
        <taxon>Pseudomonadati</taxon>
        <taxon>Pseudomonadota</taxon>
        <taxon>Gammaproteobacteria</taxon>
        <taxon>Vibrionales</taxon>
        <taxon>Vibrionaceae</taxon>
        <taxon>Vibrio</taxon>
    </lineage>
</organism>
<evidence type="ECO:0000313" key="1">
    <source>
        <dbReference type="EMBL" id="AXY03553.1"/>
    </source>
</evidence>
<keyword evidence="2" id="KW-1185">Reference proteome</keyword>
<dbReference type="Pfam" id="PF12847">
    <property type="entry name" value="Methyltransf_18"/>
    <property type="match status" value="1"/>
</dbReference>
<keyword evidence="1" id="KW-0489">Methyltransferase</keyword>
<dbReference type="InterPro" id="IPR029063">
    <property type="entry name" value="SAM-dependent_MTases_sf"/>
</dbReference>
<evidence type="ECO:0000313" key="2">
    <source>
        <dbReference type="Proteomes" id="UP000262832"/>
    </source>
</evidence>
<dbReference type="InterPro" id="IPR016876">
    <property type="entry name" value="UCP028234"/>
</dbReference>
<dbReference type="Proteomes" id="UP000262832">
    <property type="component" value="Chromosome II"/>
</dbReference>
<dbReference type="SUPFAM" id="SSF53335">
    <property type="entry name" value="S-adenosyl-L-methionine-dependent methyltransferases"/>
    <property type="match status" value="1"/>
</dbReference>
<name>A0ABN5PL12_9VIBR</name>
<dbReference type="RefSeq" id="WP_128813439.1">
    <property type="nucleotide sequence ID" value="NZ_CP032094.1"/>
</dbReference>
<dbReference type="GO" id="GO:0008168">
    <property type="term" value="F:methyltransferase activity"/>
    <property type="evidence" value="ECO:0007669"/>
    <property type="project" value="UniProtKB-KW"/>
</dbReference>
<gene>
    <name evidence="1" type="ORF">D1115_22170</name>
</gene>
<dbReference type="PANTHER" id="PTHR38451">
    <property type="entry name" value="TRNA (ADENINE(22)-N(1))-METHYLTRANSFERASE"/>
    <property type="match status" value="1"/>
</dbReference>
<dbReference type="EMBL" id="CP032094">
    <property type="protein sequence ID" value="AXY03553.1"/>
    <property type="molecule type" value="Genomic_DNA"/>
</dbReference>
<dbReference type="PANTHER" id="PTHR38451:SF1">
    <property type="entry name" value="TRNA (ADENINE(22)-N(1))-METHYLTRANSFERASE"/>
    <property type="match status" value="1"/>
</dbReference>
<proteinExistence type="predicted"/>
<reference evidence="1 2" key="1">
    <citation type="submission" date="2018-08" db="EMBL/GenBank/DDBJ databases">
        <title>Genomic taxonomy of the Vibrionaceae family.</title>
        <authorList>
            <person name="Gomez-Gil B."/>
            <person name="Tanaka M."/>
            <person name="Sawabe T."/>
            <person name="Enciso-Ibarra K."/>
        </authorList>
    </citation>
    <scope>NUCLEOTIDE SEQUENCE [LARGE SCALE GENOMIC DNA]</scope>
    <source>
        <strain evidence="1 2">CAIM 1831</strain>
    </source>
</reference>
<sequence>MKLSKRLQQIVQLVESHYTHIWDCCCDHGLLGTALLEEQAAPNIHFVDIVEPLVVAVESKLQQFYSESLSAWHVHCLDVAQLPLDKHAGKHLVIIAGVGGDLIAAFVQSIHEQFPELDIDFILCPVHHQFKLRQVLNQRNFGLKDEILVKENHRFYEVIFVSSQPNLNAKVSLVGEKLWQADSPEQAFVIKDYLDKTLNHYKRIQQGNKKDVTQIVECYQSIAL</sequence>